<feature type="compositionally biased region" description="Basic and acidic residues" evidence="1">
    <location>
        <begin position="275"/>
        <end position="285"/>
    </location>
</feature>
<feature type="compositionally biased region" description="Basic and acidic residues" evidence="1">
    <location>
        <begin position="75"/>
        <end position="92"/>
    </location>
</feature>
<evidence type="ECO:0000313" key="2">
    <source>
        <dbReference type="EMBL" id="EJT51033.1"/>
    </source>
</evidence>
<dbReference type="KEGG" id="tasa:A1Q1_07768"/>
<proteinExistence type="predicted"/>
<protein>
    <submittedName>
        <fullName evidence="2">Uncharacterized protein</fullName>
    </submittedName>
</protein>
<dbReference type="HOGENOM" id="CLU_880505_0_0_1"/>
<feature type="compositionally biased region" description="Basic residues" evidence="1">
    <location>
        <begin position="237"/>
        <end position="250"/>
    </location>
</feature>
<sequence length="316" mass="34432">MQCPIFGLDLIKRLNCLNRLLRLKDTQARNSNSSKPNIFDYAIIRRTSPPTTSPATPSGSGTPPSSSRSTTPYQTERRTRQSAERHASDPHGTRHTPQTSAYRSVTHKYCGRSAHPAAKHSHLPEWRTSGNLFQPPKISLRDIKWNTASVPSLHRTTNASISEHQPLPQSTQLGLGLQGQQRLLRVHINSSTDIDQSTPQVQSVVLDSHPSDPSTLLTLELATLEAHANTPLAAHNHGPHHALHSRRPQHRAAGTPAADTQDARDGPEPAPRAVGRAEGDSRQELDIASPSAVARRDRKASSGRMGRMAGPTVPIT</sequence>
<comment type="caution">
    <text evidence="2">The sequence shown here is derived from an EMBL/GenBank/DDBJ whole genome shotgun (WGS) entry which is preliminary data.</text>
</comment>
<dbReference type="EMBL" id="ALBS01000076">
    <property type="protein sequence ID" value="EJT51033.1"/>
    <property type="molecule type" value="Genomic_DNA"/>
</dbReference>
<accession>J5R739</accession>
<evidence type="ECO:0000313" key="3">
    <source>
        <dbReference type="Proteomes" id="UP000002748"/>
    </source>
</evidence>
<dbReference type="GeneID" id="25991280"/>
<dbReference type="Proteomes" id="UP000002748">
    <property type="component" value="Unassembled WGS sequence"/>
</dbReference>
<feature type="region of interest" description="Disordered" evidence="1">
    <location>
        <begin position="47"/>
        <end position="101"/>
    </location>
</feature>
<evidence type="ECO:0000256" key="1">
    <source>
        <dbReference type="SAM" id="MobiDB-lite"/>
    </source>
</evidence>
<feature type="compositionally biased region" description="Low complexity" evidence="1">
    <location>
        <begin position="47"/>
        <end position="72"/>
    </location>
</feature>
<dbReference type="AlphaFoldDB" id="J5R739"/>
<dbReference type="VEuPathDB" id="FungiDB:A1Q1_07768"/>
<name>J5R739_TRIAS</name>
<feature type="region of interest" description="Disordered" evidence="1">
    <location>
        <begin position="232"/>
        <end position="316"/>
    </location>
</feature>
<organism evidence="2 3">
    <name type="scientific">Trichosporon asahii var. asahii (strain ATCC 90039 / CBS 2479 / JCM 2466 / KCTC 7840 / NBRC 103889/ NCYC 2677 / UAMH 7654)</name>
    <name type="common">Yeast</name>
    <dbReference type="NCBI Taxonomy" id="1186058"/>
    <lineage>
        <taxon>Eukaryota</taxon>
        <taxon>Fungi</taxon>
        <taxon>Dikarya</taxon>
        <taxon>Basidiomycota</taxon>
        <taxon>Agaricomycotina</taxon>
        <taxon>Tremellomycetes</taxon>
        <taxon>Trichosporonales</taxon>
        <taxon>Trichosporonaceae</taxon>
        <taxon>Trichosporon</taxon>
    </lineage>
</organism>
<gene>
    <name evidence="2" type="ORF">A1Q1_07768</name>
</gene>
<dbReference type="RefSeq" id="XP_014182255.1">
    <property type="nucleotide sequence ID" value="XM_014326780.1"/>
</dbReference>
<reference evidence="2 3" key="1">
    <citation type="journal article" date="2012" name="Eukaryot. Cell">
        <title>Draft genome sequence of CBS 2479, the standard type strain of Trichosporon asahii.</title>
        <authorList>
            <person name="Yang R.Y."/>
            <person name="Li H.T."/>
            <person name="Zhu H."/>
            <person name="Zhou G.P."/>
            <person name="Wang M."/>
            <person name="Wang L."/>
        </authorList>
    </citation>
    <scope>NUCLEOTIDE SEQUENCE [LARGE SCALE GENOMIC DNA]</scope>
    <source>
        <strain evidence="3">ATCC 90039 / CBS 2479 / JCM 2466 / KCTC 7840 / NCYC 2677 / UAMH 7654</strain>
    </source>
</reference>